<dbReference type="PANTHER" id="PTHR42760">
    <property type="entry name" value="SHORT-CHAIN DEHYDROGENASES/REDUCTASES FAMILY MEMBER"/>
    <property type="match status" value="1"/>
</dbReference>
<dbReference type="Gene3D" id="3.40.50.720">
    <property type="entry name" value="NAD(P)-binding Rossmann-like Domain"/>
    <property type="match status" value="1"/>
</dbReference>
<proteinExistence type="inferred from homology"/>
<evidence type="ECO:0000256" key="1">
    <source>
        <dbReference type="ARBA" id="ARBA00006484"/>
    </source>
</evidence>
<protein>
    <submittedName>
        <fullName evidence="4">NAD(P)-binding protein</fullName>
    </submittedName>
</protein>
<dbReference type="OrthoDB" id="498125at2759"/>
<dbReference type="GO" id="GO:0016616">
    <property type="term" value="F:oxidoreductase activity, acting on the CH-OH group of donors, NAD or NADP as acceptor"/>
    <property type="evidence" value="ECO:0007669"/>
    <property type="project" value="TreeGrafter"/>
</dbReference>
<evidence type="ECO:0000313" key="5">
    <source>
        <dbReference type="Proteomes" id="UP000799778"/>
    </source>
</evidence>
<dbReference type="PROSITE" id="PS00061">
    <property type="entry name" value="ADH_SHORT"/>
    <property type="match status" value="1"/>
</dbReference>
<reference evidence="4" key="1">
    <citation type="journal article" date="2020" name="Stud. Mycol.">
        <title>101 Dothideomycetes genomes: a test case for predicting lifestyles and emergence of pathogens.</title>
        <authorList>
            <person name="Haridas S."/>
            <person name="Albert R."/>
            <person name="Binder M."/>
            <person name="Bloem J."/>
            <person name="Labutti K."/>
            <person name="Salamov A."/>
            <person name="Andreopoulos B."/>
            <person name="Baker S."/>
            <person name="Barry K."/>
            <person name="Bills G."/>
            <person name="Bluhm B."/>
            <person name="Cannon C."/>
            <person name="Castanera R."/>
            <person name="Culley D."/>
            <person name="Daum C."/>
            <person name="Ezra D."/>
            <person name="Gonzalez J."/>
            <person name="Henrissat B."/>
            <person name="Kuo A."/>
            <person name="Liang C."/>
            <person name="Lipzen A."/>
            <person name="Lutzoni F."/>
            <person name="Magnuson J."/>
            <person name="Mondo S."/>
            <person name="Nolan M."/>
            <person name="Ohm R."/>
            <person name="Pangilinan J."/>
            <person name="Park H.-J."/>
            <person name="Ramirez L."/>
            <person name="Alfaro M."/>
            <person name="Sun H."/>
            <person name="Tritt A."/>
            <person name="Yoshinaga Y."/>
            <person name="Zwiers L.-H."/>
            <person name="Turgeon B."/>
            <person name="Goodwin S."/>
            <person name="Spatafora J."/>
            <person name="Crous P."/>
            <person name="Grigoriev I."/>
        </authorList>
    </citation>
    <scope>NUCLEOTIDE SEQUENCE</scope>
    <source>
        <strain evidence="4">CBS 175.79</strain>
    </source>
</reference>
<dbReference type="Proteomes" id="UP000799778">
    <property type="component" value="Unassembled WGS sequence"/>
</dbReference>
<keyword evidence="2" id="KW-0521">NADP</keyword>
<evidence type="ECO:0000256" key="3">
    <source>
        <dbReference type="ARBA" id="ARBA00023002"/>
    </source>
</evidence>
<evidence type="ECO:0000256" key="2">
    <source>
        <dbReference type="ARBA" id="ARBA00022857"/>
    </source>
</evidence>
<name>A0A6A5Y0H6_9PLEO</name>
<keyword evidence="3" id="KW-0560">Oxidoreductase</keyword>
<dbReference type="FunFam" id="3.40.50.720:FF:000084">
    <property type="entry name" value="Short-chain dehydrogenase reductase"/>
    <property type="match status" value="1"/>
</dbReference>
<dbReference type="InterPro" id="IPR002347">
    <property type="entry name" value="SDR_fam"/>
</dbReference>
<accession>A0A6A5Y0H6</accession>
<dbReference type="PANTHER" id="PTHR42760:SF115">
    <property type="entry name" value="3-OXOACYL-[ACYL-CARRIER-PROTEIN] REDUCTASE FABG"/>
    <property type="match status" value="1"/>
</dbReference>
<dbReference type="RefSeq" id="XP_033386770.1">
    <property type="nucleotide sequence ID" value="XM_033527726.1"/>
</dbReference>
<organism evidence="4 5">
    <name type="scientific">Aaosphaeria arxii CBS 175.79</name>
    <dbReference type="NCBI Taxonomy" id="1450172"/>
    <lineage>
        <taxon>Eukaryota</taxon>
        <taxon>Fungi</taxon>
        <taxon>Dikarya</taxon>
        <taxon>Ascomycota</taxon>
        <taxon>Pezizomycotina</taxon>
        <taxon>Dothideomycetes</taxon>
        <taxon>Pleosporomycetidae</taxon>
        <taxon>Pleosporales</taxon>
        <taxon>Pleosporales incertae sedis</taxon>
        <taxon>Aaosphaeria</taxon>
    </lineage>
</organism>
<dbReference type="AlphaFoldDB" id="A0A6A5Y0H6"/>
<dbReference type="Pfam" id="PF13561">
    <property type="entry name" value="adh_short_C2"/>
    <property type="match status" value="1"/>
</dbReference>
<evidence type="ECO:0000313" key="4">
    <source>
        <dbReference type="EMBL" id="KAF2018431.1"/>
    </source>
</evidence>
<gene>
    <name evidence="4" type="ORF">BU24DRAFT_421422</name>
</gene>
<dbReference type="GeneID" id="54285123"/>
<dbReference type="SUPFAM" id="SSF51735">
    <property type="entry name" value="NAD(P)-binding Rossmann-fold domains"/>
    <property type="match status" value="1"/>
</dbReference>
<dbReference type="InterPro" id="IPR036291">
    <property type="entry name" value="NAD(P)-bd_dom_sf"/>
</dbReference>
<dbReference type="InterPro" id="IPR020904">
    <property type="entry name" value="Sc_DH/Rdtase_CS"/>
</dbReference>
<sequence length="291" mass="31170">MSVAEPPVPEVSPTYPDLQGKVALITGIGQVGPKDSPFWGNGAATARLLSRNGVKIFGCDLNLPAAERTKERLLEEDTNAVVDVIAADVMKPSDVEALITTVMQRHGRIDILVNNVGQTSAGNPATMSEELWARQIDLNLSSVYRVCHHVLPIMQKQRSGSIINNASITAMRYIGKHQIAYAAAKAGVIRFTKAMGVMYAKENIRSNCVVPGLMYTPLVDNFAKSNDLGDQEAAKRILDHNCPMGWMGTGADVANAVVFLASSASRYVTSHELVVDGGITESTGTGFQASL</sequence>
<dbReference type="PRINTS" id="PR00080">
    <property type="entry name" value="SDRFAMILY"/>
</dbReference>
<keyword evidence="5" id="KW-1185">Reference proteome</keyword>
<dbReference type="PRINTS" id="PR00081">
    <property type="entry name" value="GDHRDH"/>
</dbReference>
<dbReference type="EMBL" id="ML978068">
    <property type="protein sequence ID" value="KAF2018431.1"/>
    <property type="molecule type" value="Genomic_DNA"/>
</dbReference>
<comment type="similarity">
    <text evidence="1">Belongs to the short-chain dehydrogenases/reductases (SDR) family.</text>
</comment>